<accession>A0ABV4TQ38</accession>
<evidence type="ECO:0000313" key="3">
    <source>
        <dbReference type="Proteomes" id="UP001575181"/>
    </source>
</evidence>
<evidence type="ECO:0000313" key="2">
    <source>
        <dbReference type="EMBL" id="MFA9459406.1"/>
    </source>
</evidence>
<dbReference type="InterPro" id="IPR000523">
    <property type="entry name" value="Mg_chelatse_chII-like_cat_dom"/>
</dbReference>
<dbReference type="SUPFAM" id="SSF54211">
    <property type="entry name" value="Ribosomal protein S5 domain 2-like"/>
    <property type="match status" value="1"/>
</dbReference>
<protein>
    <submittedName>
        <fullName evidence="2">YifB family Mg chelatase-like AAA ATPase</fullName>
    </submittedName>
</protein>
<dbReference type="InterPro" id="IPR020568">
    <property type="entry name" value="Ribosomal_Su5_D2-typ_SF"/>
</dbReference>
<comment type="caution">
    <text evidence="2">The sequence shown here is derived from an EMBL/GenBank/DDBJ whole genome shotgun (WGS) entry which is preliminary data.</text>
</comment>
<dbReference type="PANTHER" id="PTHR32039">
    <property type="entry name" value="MAGNESIUM-CHELATASE SUBUNIT CHLI"/>
    <property type="match status" value="1"/>
</dbReference>
<dbReference type="PANTHER" id="PTHR32039:SF7">
    <property type="entry name" value="COMPETENCE PROTEIN COMM"/>
    <property type="match status" value="1"/>
</dbReference>
<reference evidence="2 3" key="1">
    <citation type="submission" date="2024-08" db="EMBL/GenBank/DDBJ databases">
        <title>Whole-genome sequencing of halo(alkali)philic microorganisms from hypersaline lakes.</title>
        <authorList>
            <person name="Sorokin D.Y."/>
            <person name="Merkel A.Y."/>
            <person name="Messina E."/>
            <person name="Yakimov M."/>
        </authorList>
    </citation>
    <scope>NUCLEOTIDE SEQUENCE [LARGE SCALE GENOMIC DNA]</scope>
    <source>
        <strain evidence="2 3">Cl-TMA</strain>
    </source>
</reference>
<dbReference type="InterPro" id="IPR014721">
    <property type="entry name" value="Ribsml_uS5_D2-typ_fold_subgr"/>
</dbReference>
<dbReference type="Proteomes" id="UP001575181">
    <property type="component" value="Unassembled WGS sequence"/>
</dbReference>
<dbReference type="Pfam" id="PF01078">
    <property type="entry name" value="Mg_chelatase"/>
    <property type="match status" value="1"/>
</dbReference>
<keyword evidence="3" id="KW-1185">Reference proteome</keyword>
<dbReference type="Pfam" id="PF13541">
    <property type="entry name" value="ChlI"/>
    <property type="match status" value="1"/>
</dbReference>
<proteinExistence type="predicted"/>
<sequence>MGHAVVRTRALAGVDSPAVEVEVDLAGGLPSLAIVGLPEAAVKEAKDRVRSALVNSGFDFPTARVTVNLAPADLPKEGGRYDLPIALGVLAASGQLPAEALAGWVLLGELTLDGRLRPVHGALAAALAIDEPDQALLVPSSNAPEAAVAGTASVHGADSLTAVTAFLRGQTELAPAVPGAPPQHHPPDLADVRGQAPAKRALEVAAAGGHGLLLSGPPGAGKTLLARCLPGILPTLDPSAQVEVAKIRSVRGERISGLDPHPPFRDPHHSASLPALVGGGCELQE</sequence>
<dbReference type="SUPFAM" id="SSF52540">
    <property type="entry name" value="P-loop containing nucleoside triphosphate hydrolases"/>
    <property type="match status" value="1"/>
</dbReference>
<dbReference type="InterPro" id="IPR045006">
    <property type="entry name" value="CHLI-like"/>
</dbReference>
<organism evidence="2 3">
    <name type="scientific">Thiohalorhabdus methylotrophus</name>
    <dbReference type="NCBI Taxonomy" id="3242694"/>
    <lineage>
        <taxon>Bacteria</taxon>
        <taxon>Pseudomonadati</taxon>
        <taxon>Pseudomonadota</taxon>
        <taxon>Gammaproteobacteria</taxon>
        <taxon>Thiohalorhabdales</taxon>
        <taxon>Thiohalorhabdaceae</taxon>
        <taxon>Thiohalorhabdus</taxon>
    </lineage>
</organism>
<dbReference type="InterPro" id="IPR027417">
    <property type="entry name" value="P-loop_NTPase"/>
</dbReference>
<dbReference type="RefSeq" id="WP_373654191.1">
    <property type="nucleotide sequence ID" value="NZ_JBGUAW010000001.1"/>
</dbReference>
<dbReference type="Gene3D" id="3.40.50.300">
    <property type="entry name" value="P-loop containing nucleotide triphosphate hydrolases"/>
    <property type="match status" value="1"/>
</dbReference>
<feature type="domain" description="Magnesium chelatase ChlI-like catalytic" evidence="1">
    <location>
        <begin position="188"/>
        <end position="283"/>
    </location>
</feature>
<dbReference type="Gene3D" id="3.30.230.10">
    <property type="match status" value="1"/>
</dbReference>
<name>A0ABV4TQ38_9GAMM</name>
<dbReference type="EMBL" id="JBGUAW010000001">
    <property type="protein sequence ID" value="MFA9459406.1"/>
    <property type="molecule type" value="Genomic_DNA"/>
</dbReference>
<gene>
    <name evidence="2" type="ORF">ACERLL_01030</name>
</gene>
<evidence type="ECO:0000259" key="1">
    <source>
        <dbReference type="Pfam" id="PF01078"/>
    </source>
</evidence>